<protein>
    <submittedName>
        <fullName evidence="2">Uncharacterized protein</fullName>
    </submittedName>
</protein>
<feature type="region of interest" description="Disordered" evidence="1">
    <location>
        <begin position="167"/>
        <end position="191"/>
    </location>
</feature>
<reference key="2">
    <citation type="submission" date="2011-10" db="EMBL/GenBank/DDBJ databases">
        <title>The genome and transcriptome sequence of Clonorchis sinensis provide insights into the carcinogenic liver fluke.</title>
        <authorList>
            <person name="Wang X."/>
            <person name="Huang Y."/>
            <person name="Chen W."/>
            <person name="Liu H."/>
            <person name="Guo L."/>
            <person name="Chen Y."/>
            <person name="Luo F."/>
            <person name="Zhou W."/>
            <person name="Sun J."/>
            <person name="Mao Q."/>
            <person name="Liang P."/>
            <person name="Zhou C."/>
            <person name="Tian Y."/>
            <person name="Men J."/>
            <person name="Lv X."/>
            <person name="Huang L."/>
            <person name="Zhou J."/>
            <person name="Hu Y."/>
            <person name="Li R."/>
            <person name="Zhang F."/>
            <person name="Lei H."/>
            <person name="Li X."/>
            <person name="Hu X."/>
            <person name="Liang C."/>
            <person name="Xu J."/>
            <person name="Wu Z."/>
            <person name="Yu X."/>
        </authorList>
    </citation>
    <scope>NUCLEOTIDE SEQUENCE</scope>
    <source>
        <strain>Henan</strain>
    </source>
</reference>
<organism evidence="2 3">
    <name type="scientific">Clonorchis sinensis</name>
    <name type="common">Chinese liver fluke</name>
    <dbReference type="NCBI Taxonomy" id="79923"/>
    <lineage>
        <taxon>Eukaryota</taxon>
        <taxon>Metazoa</taxon>
        <taxon>Spiralia</taxon>
        <taxon>Lophotrochozoa</taxon>
        <taxon>Platyhelminthes</taxon>
        <taxon>Trematoda</taxon>
        <taxon>Digenea</taxon>
        <taxon>Opisthorchiida</taxon>
        <taxon>Opisthorchiata</taxon>
        <taxon>Opisthorchiidae</taxon>
        <taxon>Clonorchis</taxon>
    </lineage>
</organism>
<proteinExistence type="predicted"/>
<keyword evidence="3" id="KW-1185">Reference proteome</keyword>
<dbReference type="Proteomes" id="UP000008909">
    <property type="component" value="Unassembled WGS sequence"/>
</dbReference>
<name>G7YHK9_CLOSI</name>
<evidence type="ECO:0000313" key="3">
    <source>
        <dbReference type="Proteomes" id="UP000008909"/>
    </source>
</evidence>
<accession>G7YHK9</accession>
<dbReference type="EMBL" id="DF143293">
    <property type="protein sequence ID" value="GAA52442.1"/>
    <property type="molecule type" value="Genomic_DNA"/>
</dbReference>
<sequence length="690" mass="78905">MGQRNSSSRLEVTKPQPVLPVRREIVEIVYDDVADSDGFRVNATSGSCDAQTYANTSNNNLHYPLNRLIELGKRNSGQTTNSKIHIHLSSGCSATPSEKATETTPYDIPYKTDITKVSAELSHKAEADRLIKELQNTHLESEPSKPEIYEKCVPEKTYNHCSRVDSESSLLSHGSGKPVSKDEVPPTTGRHKSIWRRLRLHPKYSSTESICSHLNSIFNQNTKADKSIQSKINSTLQMDFHPNPPPPADECSLEKVNSPRLLADFIDDLKPTLNAGDVGQFETGSMNLRFQRQTDTFTSNLFERNKSMDFATSHLFSQQTIGPHRILHRDWRNDSRFNRGFEPELHVNRNNHKCSLSIRSSTPSIGPPTPSGLTVITLDRNFKHNDTSNPFSDTLQWNERMSPSPTATEAIPDCLQLMNYQDYIKVKRSINLPQSRRQQYCRDLVFWVRHKYDTSFLKKFSGKFLFTYVSVHPTYNRKSFQANFYSHMSVFILLKHTEAHKNRIAETVESKVTMNLTCNSLPNATQLQIYSYQFWIRSGPCVERVFHNPRDRRIESIGRLSDCRIRLTTQIRRSPKGFAQRLVSVIAPNADALRKCCKMFDDKFPQFFATSGGLFFDQSSIVQHVSCPGLQQQICTSPESQEETVEERAINGQFRVNKHGVRNSVGRIDIDKPDYCIVPRRIYQRFPGFR</sequence>
<dbReference type="AlphaFoldDB" id="G7YHK9"/>
<evidence type="ECO:0000256" key="1">
    <source>
        <dbReference type="SAM" id="MobiDB-lite"/>
    </source>
</evidence>
<evidence type="ECO:0000313" key="2">
    <source>
        <dbReference type="EMBL" id="GAA52442.1"/>
    </source>
</evidence>
<gene>
    <name evidence="2" type="ORF">CLF_108087</name>
</gene>
<reference evidence="2" key="1">
    <citation type="journal article" date="2011" name="Genome Biol.">
        <title>The draft genome of the carcinogenic human liver fluke Clonorchis sinensis.</title>
        <authorList>
            <person name="Wang X."/>
            <person name="Chen W."/>
            <person name="Huang Y."/>
            <person name="Sun J."/>
            <person name="Men J."/>
            <person name="Liu H."/>
            <person name="Luo F."/>
            <person name="Guo L."/>
            <person name="Lv X."/>
            <person name="Deng C."/>
            <person name="Zhou C."/>
            <person name="Fan Y."/>
            <person name="Li X."/>
            <person name="Huang L."/>
            <person name="Hu Y."/>
            <person name="Liang C."/>
            <person name="Hu X."/>
            <person name="Xu J."/>
            <person name="Yu X."/>
        </authorList>
    </citation>
    <scope>NUCLEOTIDE SEQUENCE [LARGE SCALE GENOMIC DNA]</scope>
    <source>
        <strain evidence="2">Henan</strain>
    </source>
</reference>